<proteinExistence type="predicted"/>
<protein>
    <submittedName>
        <fullName evidence="1">Uncharacterized protein</fullName>
    </submittedName>
</protein>
<gene>
    <name evidence="1" type="ORF">VKT23_015936</name>
</gene>
<reference evidence="1 2" key="1">
    <citation type="submission" date="2024-01" db="EMBL/GenBank/DDBJ databases">
        <title>A draft genome for the cacao thread blight pathogen Marasmiellus scandens.</title>
        <authorList>
            <person name="Baruah I.K."/>
            <person name="Leung J."/>
            <person name="Bukari Y."/>
            <person name="Amoako-Attah I."/>
            <person name="Meinhardt L.W."/>
            <person name="Bailey B.A."/>
            <person name="Cohen S.P."/>
        </authorList>
    </citation>
    <scope>NUCLEOTIDE SEQUENCE [LARGE SCALE GENOMIC DNA]</scope>
    <source>
        <strain evidence="1 2">GH-19</strain>
    </source>
</reference>
<dbReference type="Proteomes" id="UP001498398">
    <property type="component" value="Unassembled WGS sequence"/>
</dbReference>
<evidence type="ECO:0000313" key="1">
    <source>
        <dbReference type="EMBL" id="KAK7442990.1"/>
    </source>
</evidence>
<sequence length="124" mass="14880">MDMTYLFVYPYLPSLSIRHTRVTPLQQYYYSCHRVLLRILAYLPTTRQVRRRRLLLYHWQCLSACLSLSTCCMSEFYALDGRIIYPKPKREKREKNESLNVRTLIRMLQFNPTSKSAVAKTRHT</sequence>
<dbReference type="EMBL" id="JBANRG010000056">
    <property type="protein sequence ID" value="KAK7442990.1"/>
    <property type="molecule type" value="Genomic_DNA"/>
</dbReference>
<keyword evidence="2" id="KW-1185">Reference proteome</keyword>
<evidence type="ECO:0000313" key="2">
    <source>
        <dbReference type="Proteomes" id="UP001498398"/>
    </source>
</evidence>
<accession>A0ABR1J0U4</accession>
<name>A0ABR1J0U4_9AGAR</name>
<organism evidence="1 2">
    <name type="scientific">Marasmiellus scandens</name>
    <dbReference type="NCBI Taxonomy" id="2682957"/>
    <lineage>
        <taxon>Eukaryota</taxon>
        <taxon>Fungi</taxon>
        <taxon>Dikarya</taxon>
        <taxon>Basidiomycota</taxon>
        <taxon>Agaricomycotina</taxon>
        <taxon>Agaricomycetes</taxon>
        <taxon>Agaricomycetidae</taxon>
        <taxon>Agaricales</taxon>
        <taxon>Marasmiineae</taxon>
        <taxon>Omphalotaceae</taxon>
        <taxon>Marasmiellus</taxon>
    </lineage>
</organism>
<comment type="caution">
    <text evidence="1">The sequence shown here is derived from an EMBL/GenBank/DDBJ whole genome shotgun (WGS) entry which is preliminary data.</text>
</comment>